<dbReference type="Gene3D" id="3.20.20.80">
    <property type="entry name" value="Glycosidases"/>
    <property type="match status" value="1"/>
</dbReference>
<dbReference type="PRINTS" id="PR00843">
    <property type="entry name" value="GLHYDRLASE30"/>
</dbReference>
<evidence type="ECO:0000256" key="4">
    <source>
        <dbReference type="RuleBase" id="RU361188"/>
    </source>
</evidence>
<dbReference type="EMBL" id="JQCB01000002">
    <property type="protein sequence ID" value="KRN96977.1"/>
    <property type="molecule type" value="Genomic_DNA"/>
</dbReference>
<feature type="chain" id="PRO_5044546212" evidence="5">
    <location>
        <begin position="30"/>
        <end position="545"/>
    </location>
</feature>
<dbReference type="AlphaFoldDB" id="A0A0R2L6A0"/>
<evidence type="ECO:0000313" key="7">
    <source>
        <dbReference type="EMBL" id="GEK27736.1"/>
    </source>
</evidence>
<reference evidence="8 9" key="1">
    <citation type="journal article" date="2015" name="Genome Announc.">
        <title>Expanding the biotechnology potential of lactobacilli through comparative genomics of 213 strains and associated genera.</title>
        <authorList>
            <person name="Sun Z."/>
            <person name="Harris H.M."/>
            <person name="McCann A."/>
            <person name="Guo C."/>
            <person name="Argimon S."/>
            <person name="Zhang W."/>
            <person name="Yang X."/>
            <person name="Jeffery I.B."/>
            <person name="Cooney J.C."/>
            <person name="Kagawa T.F."/>
            <person name="Liu W."/>
            <person name="Song Y."/>
            <person name="Salvetti E."/>
            <person name="Wrobel A."/>
            <person name="Rasinkangas P."/>
            <person name="Parkhill J."/>
            <person name="Rea M.C."/>
            <person name="O'Sullivan O."/>
            <person name="Ritari J."/>
            <person name="Douillard F.P."/>
            <person name="Paul Ross R."/>
            <person name="Yang R."/>
            <person name="Briner A.E."/>
            <person name="Felis G.E."/>
            <person name="de Vos W.M."/>
            <person name="Barrangou R."/>
            <person name="Klaenhammer T.R."/>
            <person name="Caufield P.W."/>
            <person name="Cui Y."/>
            <person name="Zhang H."/>
            <person name="O'Toole P.W."/>
        </authorList>
    </citation>
    <scope>NUCLEOTIDE SEQUENCE [LARGE SCALE GENOMIC DNA]</scope>
    <source>
        <strain evidence="8 9">DSM 22696</strain>
    </source>
</reference>
<reference evidence="7 10" key="2">
    <citation type="submission" date="2019-07" db="EMBL/GenBank/DDBJ databases">
        <title>Whole genome shotgun sequence of Lactobacillus siliginis NBRC 101315.</title>
        <authorList>
            <person name="Hosoyama A."/>
            <person name="Uohara A."/>
            <person name="Ohji S."/>
            <person name="Ichikawa N."/>
        </authorList>
    </citation>
    <scope>NUCLEOTIDE SEQUENCE [LARGE SCALE GENOMIC DNA]</scope>
    <source>
        <strain evidence="7 10">NBRC 101315</strain>
    </source>
</reference>
<dbReference type="Pfam" id="PF02055">
    <property type="entry name" value="Glyco_hydro_30"/>
    <property type="match status" value="1"/>
</dbReference>
<dbReference type="GO" id="GO:0004348">
    <property type="term" value="F:glucosylceramidase activity"/>
    <property type="evidence" value="ECO:0007669"/>
    <property type="project" value="InterPro"/>
</dbReference>
<evidence type="ECO:0000256" key="3">
    <source>
        <dbReference type="ARBA" id="ARBA00022801"/>
    </source>
</evidence>
<keyword evidence="3 4" id="KW-0378">Hydrolase</keyword>
<comment type="similarity">
    <text evidence="1 4">Belongs to the glycosyl hydrolase 30 family.</text>
</comment>
<sequence length="545" mass="61684">MMIKRLPQILMSLIILTSCYPLSTVQASAQTTTMYTTAKNGLHDRPSQVQLSTRQQALMKQDHYVQVIDTEKQQTFSGVGGALTDSAAHVLKTATPAHRNQILDAYFGKNGAHYTNVRLTIGSSDFSTHSYDYDTMPSGKTDPTLKHFSMAADKVNVAPILKQIRMRDAQLTFYAAPWAPPAWMKESHNRLGNSFITNNALKRSAYKSYADYLVKYLKTQQENGISIRYLSLQNELQASSPWESLTWTPDAAADFITNYLGPALTQSHLKTQLLVWDYVRSNLTQPVMMGFNTWTQFFYAHPDVTKYVHGIGIHWYAANLDPQMIIGNIKQQPAWDDNFTNLDRFHTLEPHQHILATEATQERGVWLNSWRPASHYAYDIIHDFNHHVESYLDWNLVLDEHGGPTHAGINNPCSAPINVLHAGQQNERVVINPAYYVLKRVSREAQPGTVSVKTHSHRVNVDATAIMQRNKAVTVLLNNPDNRPATLKVVNGHTVAQVTLLPHSFNSIRLPKAAGQLSAVRQPKANVWQQRWQYFSQHWLVPLMP</sequence>
<evidence type="ECO:0000259" key="6">
    <source>
        <dbReference type="Pfam" id="PF02055"/>
    </source>
</evidence>
<keyword evidence="9" id="KW-1185">Reference proteome</keyword>
<dbReference type="SUPFAM" id="SSF51445">
    <property type="entry name" value="(Trans)glycosidases"/>
    <property type="match status" value="1"/>
</dbReference>
<protein>
    <submittedName>
        <fullName evidence="7">Glycosyl hydrolase</fullName>
    </submittedName>
</protein>
<dbReference type="EMBL" id="BJUD01000001">
    <property type="protein sequence ID" value="GEK27736.1"/>
    <property type="molecule type" value="Genomic_DNA"/>
</dbReference>
<dbReference type="OrthoDB" id="9806701at2"/>
<accession>A0A0R2L6A0</accession>
<dbReference type="InterPro" id="IPR033453">
    <property type="entry name" value="Glyco_hydro_30_TIM-barrel"/>
</dbReference>
<dbReference type="RefSeq" id="WP_057808903.1">
    <property type="nucleotide sequence ID" value="NZ_BJUD01000001.1"/>
</dbReference>
<dbReference type="Proteomes" id="UP000321429">
    <property type="component" value="Unassembled WGS sequence"/>
</dbReference>
<comment type="caution">
    <text evidence="8">The sequence shown here is derived from an EMBL/GenBank/DDBJ whole genome shotgun (WGS) entry which is preliminary data.</text>
</comment>
<gene>
    <name evidence="7" type="primary">srfJ</name>
    <name evidence="8" type="ORF">IV55_GL000853</name>
    <name evidence="7" type="ORF">LSI01_00470</name>
</gene>
<dbReference type="InterPro" id="IPR001139">
    <property type="entry name" value="Glyco_hydro_30"/>
</dbReference>
<dbReference type="PANTHER" id="PTHR11069">
    <property type="entry name" value="GLUCOSYLCERAMIDASE"/>
    <property type="match status" value="1"/>
</dbReference>
<proteinExistence type="inferred from homology"/>
<dbReference type="PANTHER" id="PTHR11069:SF23">
    <property type="entry name" value="LYSOSOMAL ACID GLUCOSYLCERAMIDASE"/>
    <property type="match status" value="1"/>
</dbReference>
<feature type="signal peptide" evidence="5">
    <location>
        <begin position="1"/>
        <end position="29"/>
    </location>
</feature>
<dbReference type="GO" id="GO:0006680">
    <property type="term" value="P:glucosylceramide catabolic process"/>
    <property type="evidence" value="ECO:0007669"/>
    <property type="project" value="TreeGrafter"/>
</dbReference>
<evidence type="ECO:0000313" key="10">
    <source>
        <dbReference type="Proteomes" id="UP000321429"/>
    </source>
</evidence>
<evidence type="ECO:0000313" key="8">
    <source>
        <dbReference type="EMBL" id="KRN96977.1"/>
    </source>
</evidence>
<evidence type="ECO:0000313" key="9">
    <source>
        <dbReference type="Proteomes" id="UP000051139"/>
    </source>
</evidence>
<evidence type="ECO:0000256" key="5">
    <source>
        <dbReference type="SAM" id="SignalP"/>
    </source>
</evidence>
<dbReference type="PROSITE" id="PS51257">
    <property type="entry name" value="PROKAR_LIPOPROTEIN"/>
    <property type="match status" value="1"/>
</dbReference>
<dbReference type="GO" id="GO:0016020">
    <property type="term" value="C:membrane"/>
    <property type="evidence" value="ECO:0007669"/>
    <property type="project" value="GOC"/>
</dbReference>
<dbReference type="PATRIC" id="fig|348151.3.peg.878"/>
<dbReference type="InterPro" id="IPR017853">
    <property type="entry name" value="GH"/>
</dbReference>
<keyword evidence="2 5" id="KW-0732">Signal</keyword>
<dbReference type="Proteomes" id="UP000051139">
    <property type="component" value="Unassembled WGS sequence"/>
</dbReference>
<evidence type="ECO:0000256" key="1">
    <source>
        <dbReference type="ARBA" id="ARBA00005382"/>
    </source>
</evidence>
<evidence type="ECO:0000256" key="2">
    <source>
        <dbReference type="ARBA" id="ARBA00022729"/>
    </source>
</evidence>
<feature type="domain" description="Glycosyl hydrolase family 30 TIM-barrel" evidence="6">
    <location>
        <begin position="77"/>
        <end position="440"/>
    </location>
</feature>
<dbReference type="STRING" id="348151.IV55_GL000853"/>
<organism evidence="8 9">
    <name type="scientific">Furfurilactobacillus siliginis</name>
    <dbReference type="NCBI Taxonomy" id="348151"/>
    <lineage>
        <taxon>Bacteria</taxon>
        <taxon>Bacillati</taxon>
        <taxon>Bacillota</taxon>
        <taxon>Bacilli</taxon>
        <taxon>Lactobacillales</taxon>
        <taxon>Lactobacillaceae</taxon>
        <taxon>Furfurilactobacillus</taxon>
    </lineage>
</organism>
<keyword evidence="4" id="KW-0326">Glycosidase</keyword>
<name>A0A0R2L6A0_9LACO</name>